<dbReference type="PANTHER" id="PTHR24078">
    <property type="entry name" value="DNAJ HOMOLOG SUBFAMILY C MEMBER"/>
    <property type="match status" value="1"/>
</dbReference>
<dbReference type="PRINTS" id="PR00625">
    <property type="entry name" value="JDOMAIN"/>
</dbReference>
<dbReference type="Gene3D" id="2.60.260.20">
    <property type="entry name" value="Urease metallochaperone UreE, N-terminal domain"/>
    <property type="match status" value="2"/>
</dbReference>
<gene>
    <name evidence="3" type="ORF">EHUX00137_LOCUS20674</name>
</gene>
<evidence type="ECO:0000259" key="2">
    <source>
        <dbReference type="PROSITE" id="PS50076"/>
    </source>
</evidence>
<dbReference type="SUPFAM" id="SSF46565">
    <property type="entry name" value="Chaperone J-domain"/>
    <property type="match status" value="1"/>
</dbReference>
<dbReference type="SMART" id="SM00271">
    <property type="entry name" value="DnaJ"/>
    <property type="match status" value="1"/>
</dbReference>
<dbReference type="GO" id="GO:0051082">
    <property type="term" value="F:unfolded protein binding"/>
    <property type="evidence" value="ECO:0007669"/>
    <property type="project" value="InterPro"/>
</dbReference>
<dbReference type="AlphaFoldDB" id="A0A7S3WG05"/>
<dbReference type="CDD" id="cd06257">
    <property type="entry name" value="DnaJ"/>
    <property type="match status" value="1"/>
</dbReference>
<organism evidence="3">
    <name type="scientific">Emiliania huxleyi</name>
    <name type="common">Coccolithophore</name>
    <name type="synonym">Pontosphaera huxleyi</name>
    <dbReference type="NCBI Taxonomy" id="2903"/>
    <lineage>
        <taxon>Eukaryota</taxon>
        <taxon>Haptista</taxon>
        <taxon>Haptophyta</taxon>
        <taxon>Prymnesiophyceae</taxon>
        <taxon>Isochrysidales</taxon>
        <taxon>Noelaerhabdaceae</taxon>
        <taxon>Emiliania</taxon>
    </lineage>
</organism>
<dbReference type="GO" id="GO:0006457">
    <property type="term" value="P:protein folding"/>
    <property type="evidence" value="ECO:0007669"/>
    <property type="project" value="InterPro"/>
</dbReference>
<reference evidence="3" key="1">
    <citation type="submission" date="2021-01" db="EMBL/GenBank/DDBJ databases">
        <authorList>
            <person name="Corre E."/>
            <person name="Pelletier E."/>
            <person name="Niang G."/>
            <person name="Scheremetjew M."/>
            <person name="Finn R."/>
            <person name="Kale V."/>
            <person name="Holt S."/>
            <person name="Cochrane G."/>
            <person name="Meng A."/>
            <person name="Brown T."/>
            <person name="Cohen L."/>
        </authorList>
    </citation>
    <scope>NUCLEOTIDE SEQUENCE</scope>
    <source>
        <strain evidence="3">379</strain>
    </source>
</reference>
<dbReference type="InterPro" id="IPR001623">
    <property type="entry name" value="DnaJ_domain"/>
</dbReference>
<dbReference type="SUPFAM" id="SSF49493">
    <property type="entry name" value="HSP40/DnaJ peptide-binding domain"/>
    <property type="match status" value="2"/>
</dbReference>
<dbReference type="FunFam" id="1.10.287.110:FF:000106">
    <property type="entry name" value="Putative heat shock protein-like protein"/>
    <property type="match status" value="1"/>
</dbReference>
<dbReference type="Gene3D" id="1.10.287.110">
    <property type="entry name" value="DnaJ domain"/>
    <property type="match status" value="1"/>
</dbReference>
<keyword evidence="1" id="KW-0143">Chaperone</keyword>
<evidence type="ECO:0000256" key="1">
    <source>
        <dbReference type="ARBA" id="ARBA00023186"/>
    </source>
</evidence>
<dbReference type="PROSITE" id="PS50076">
    <property type="entry name" value="DNAJ_2"/>
    <property type="match status" value="1"/>
</dbReference>
<evidence type="ECO:0000313" key="3">
    <source>
        <dbReference type="EMBL" id="CAE0554502.1"/>
    </source>
</evidence>
<dbReference type="InterPro" id="IPR008971">
    <property type="entry name" value="HSP40/DnaJ_pept-bd"/>
</dbReference>
<feature type="domain" description="J" evidence="2">
    <location>
        <begin position="7"/>
        <end position="72"/>
    </location>
</feature>
<proteinExistence type="predicted"/>
<name>A0A7S3WG05_EMIHU</name>
<dbReference type="EMBL" id="HBIR01026819">
    <property type="protein sequence ID" value="CAE0554502.1"/>
    <property type="molecule type" value="Transcribed_RNA"/>
</dbReference>
<dbReference type="InterPro" id="IPR002939">
    <property type="entry name" value="DnaJ_C"/>
</dbReference>
<dbReference type="Pfam" id="PF00226">
    <property type="entry name" value="DnaJ"/>
    <property type="match status" value="1"/>
</dbReference>
<accession>A0A7S3WG05</accession>
<dbReference type="CDD" id="cd10747">
    <property type="entry name" value="DnaJ_C"/>
    <property type="match status" value="1"/>
</dbReference>
<dbReference type="InterPro" id="IPR051339">
    <property type="entry name" value="DnaJ_subfamily_B"/>
</dbReference>
<dbReference type="PANTHER" id="PTHR24078:SF519">
    <property type="entry name" value="DNAJ HOMOLOG SUBFAMILY B MEMBER 13"/>
    <property type="match status" value="1"/>
</dbReference>
<dbReference type="GO" id="GO:0005829">
    <property type="term" value="C:cytosol"/>
    <property type="evidence" value="ECO:0007669"/>
    <property type="project" value="TreeGrafter"/>
</dbReference>
<sequence length="319" mass="34310">MPAAGLDYYQILGAARSASRADIQHAFRKAALKWHPERAADLAEAETRFPQVCEAYDVLSHPARRAIFDEYGETGLKRGIPDGSGGFTGGRYVFSATPDEVFAQFFGTLSPFADLLGPLEGGPPPDLYSELTGMTLIKRATKPPPLVIEVPITLGEIFLGATKKVCFTRRVLRPDRTTEEREEAVSLRVIPGWEDGTVVTYPNAGDESLDAEPQDVQLRVATQPGGAWSRDGSTLFYRVELTLAEALTGKVVSVPTFDDRVLSLPVTQIVAPGVTKLVKGEGLPDPATGGKGDLVLTFSTAFPTSLTPVQKSALLNILP</sequence>
<dbReference type="GO" id="GO:0051087">
    <property type="term" value="F:protein-folding chaperone binding"/>
    <property type="evidence" value="ECO:0007669"/>
    <property type="project" value="TreeGrafter"/>
</dbReference>
<dbReference type="InterPro" id="IPR036869">
    <property type="entry name" value="J_dom_sf"/>
</dbReference>
<protein>
    <recommendedName>
        <fullName evidence="2">J domain-containing protein</fullName>
    </recommendedName>
</protein>
<dbReference type="Pfam" id="PF01556">
    <property type="entry name" value="DnaJ_C"/>
    <property type="match status" value="1"/>
</dbReference>